<feature type="region of interest" description="Disordered" evidence="1">
    <location>
        <begin position="1"/>
        <end position="28"/>
    </location>
</feature>
<comment type="caution">
    <text evidence="2">The sequence shown here is derived from an EMBL/GenBank/DDBJ whole genome shotgun (WGS) entry which is preliminary data.</text>
</comment>
<gene>
    <name evidence="2" type="ORF">AAFF_G00284480</name>
</gene>
<protein>
    <submittedName>
        <fullName evidence="2">Uncharacterized protein</fullName>
    </submittedName>
</protein>
<reference evidence="2" key="1">
    <citation type="journal article" date="2023" name="Science">
        <title>Genome structures resolve the early diversification of teleost fishes.</title>
        <authorList>
            <person name="Parey E."/>
            <person name="Louis A."/>
            <person name="Montfort J."/>
            <person name="Bouchez O."/>
            <person name="Roques C."/>
            <person name="Iampietro C."/>
            <person name="Lluch J."/>
            <person name="Castinel A."/>
            <person name="Donnadieu C."/>
            <person name="Desvignes T."/>
            <person name="Floi Bucao C."/>
            <person name="Jouanno E."/>
            <person name="Wen M."/>
            <person name="Mejri S."/>
            <person name="Dirks R."/>
            <person name="Jansen H."/>
            <person name="Henkel C."/>
            <person name="Chen W.J."/>
            <person name="Zahm M."/>
            <person name="Cabau C."/>
            <person name="Klopp C."/>
            <person name="Thompson A.W."/>
            <person name="Robinson-Rechavi M."/>
            <person name="Braasch I."/>
            <person name="Lecointre G."/>
            <person name="Bobe J."/>
            <person name="Postlethwait J.H."/>
            <person name="Berthelot C."/>
            <person name="Roest Crollius H."/>
            <person name="Guiguen Y."/>
        </authorList>
    </citation>
    <scope>NUCLEOTIDE SEQUENCE</scope>
    <source>
        <strain evidence="2">NC1722</strain>
    </source>
</reference>
<proteinExistence type="predicted"/>
<dbReference type="AlphaFoldDB" id="A0AAD7X141"/>
<organism evidence="2 3">
    <name type="scientific">Aldrovandia affinis</name>
    <dbReference type="NCBI Taxonomy" id="143900"/>
    <lineage>
        <taxon>Eukaryota</taxon>
        <taxon>Metazoa</taxon>
        <taxon>Chordata</taxon>
        <taxon>Craniata</taxon>
        <taxon>Vertebrata</taxon>
        <taxon>Euteleostomi</taxon>
        <taxon>Actinopterygii</taxon>
        <taxon>Neopterygii</taxon>
        <taxon>Teleostei</taxon>
        <taxon>Notacanthiformes</taxon>
        <taxon>Halosauridae</taxon>
        <taxon>Aldrovandia</taxon>
    </lineage>
</organism>
<evidence type="ECO:0000256" key="1">
    <source>
        <dbReference type="SAM" id="MobiDB-lite"/>
    </source>
</evidence>
<name>A0AAD7X141_9TELE</name>
<keyword evidence="3" id="KW-1185">Reference proteome</keyword>
<evidence type="ECO:0000313" key="3">
    <source>
        <dbReference type="Proteomes" id="UP001221898"/>
    </source>
</evidence>
<feature type="region of interest" description="Disordered" evidence="1">
    <location>
        <begin position="68"/>
        <end position="97"/>
    </location>
</feature>
<accession>A0AAD7X141</accession>
<dbReference type="EMBL" id="JAINUG010000004">
    <property type="protein sequence ID" value="KAJ8417221.1"/>
    <property type="molecule type" value="Genomic_DNA"/>
</dbReference>
<dbReference type="Proteomes" id="UP001221898">
    <property type="component" value="Unassembled WGS sequence"/>
</dbReference>
<evidence type="ECO:0000313" key="2">
    <source>
        <dbReference type="EMBL" id="KAJ8417221.1"/>
    </source>
</evidence>
<sequence length="97" mass="10377">MSSFTSRGSRKMVMQDPTEGDFKRGVGEEMRRSRSGLAALISWLSSAADTAKQGAVYLRQLYSLHSLAPPRRHTAPSPGTTQICLAGERGGTPDAAP</sequence>